<evidence type="ECO:0000313" key="1">
    <source>
        <dbReference type="EMBL" id="CAB4150436.1"/>
    </source>
</evidence>
<proteinExistence type="predicted"/>
<dbReference type="EMBL" id="LR796546">
    <property type="protein sequence ID" value="CAB4150436.1"/>
    <property type="molecule type" value="Genomic_DNA"/>
</dbReference>
<accession>A0A6J5MZJ0</accession>
<organism evidence="1">
    <name type="scientific">uncultured Caudovirales phage</name>
    <dbReference type="NCBI Taxonomy" id="2100421"/>
    <lineage>
        <taxon>Viruses</taxon>
        <taxon>Duplodnaviria</taxon>
        <taxon>Heunggongvirae</taxon>
        <taxon>Uroviricota</taxon>
        <taxon>Caudoviricetes</taxon>
        <taxon>Peduoviridae</taxon>
        <taxon>Maltschvirus</taxon>
        <taxon>Maltschvirus maltsch</taxon>
    </lineage>
</organism>
<name>A0A6J5MZJ0_9CAUD</name>
<gene>
    <name evidence="1" type="ORF">UFOVP568_28</name>
</gene>
<protein>
    <submittedName>
        <fullName evidence="1">Uncharacterized protein</fullName>
    </submittedName>
</protein>
<sequence length="75" mass="8132">MTNTNHPGYSIEGFVCKEHVPGEERMSRDTLEVIIDAKPDIEIGIGGAFITLSLDEAARLGQHLLTVVANKQGQV</sequence>
<reference evidence="1" key="1">
    <citation type="submission" date="2020-04" db="EMBL/GenBank/DDBJ databases">
        <authorList>
            <person name="Chiriac C."/>
            <person name="Salcher M."/>
            <person name="Ghai R."/>
            <person name="Kavagutti S V."/>
        </authorList>
    </citation>
    <scope>NUCLEOTIDE SEQUENCE</scope>
</reference>